<evidence type="ECO:0000256" key="6">
    <source>
        <dbReference type="SAM" id="Phobius"/>
    </source>
</evidence>
<keyword evidence="4 6" id="KW-1133">Transmembrane helix</keyword>
<dbReference type="AlphaFoldDB" id="A0A4S3TKA4"/>
<evidence type="ECO:0000256" key="4">
    <source>
        <dbReference type="ARBA" id="ARBA00022989"/>
    </source>
</evidence>
<dbReference type="OrthoDB" id="204820at2157"/>
<dbReference type="Gene3D" id="1.20.1250.20">
    <property type="entry name" value="MFS general substrate transporter like domains"/>
    <property type="match status" value="2"/>
</dbReference>
<keyword evidence="3 6" id="KW-0812">Transmembrane</keyword>
<evidence type="ECO:0000313" key="9">
    <source>
        <dbReference type="Proteomes" id="UP000318864"/>
    </source>
</evidence>
<evidence type="ECO:0000259" key="7">
    <source>
        <dbReference type="PROSITE" id="PS50850"/>
    </source>
</evidence>
<dbReference type="PROSITE" id="PS50850">
    <property type="entry name" value="MFS"/>
    <property type="match status" value="1"/>
</dbReference>
<dbReference type="InterPro" id="IPR020846">
    <property type="entry name" value="MFS_dom"/>
</dbReference>
<protein>
    <submittedName>
        <fullName evidence="8">MFS transporter</fullName>
    </submittedName>
</protein>
<dbReference type="InterPro" id="IPR050189">
    <property type="entry name" value="MFS_Efflux_Transporters"/>
</dbReference>
<name>A0A4S3TKA4_9EURY</name>
<keyword evidence="9" id="KW-1185">Reference proteome</keyword>
<feature type="transmembrane region" description="Helical" evidence="6">
    <location>
        <begin position="27"/>
        <end position="45"/>
    </location>
</feature>
<accession>A0A4S3TKA4</accession>
<feature type="transmembrane region" description="Helical" evidence="6">
    <location>
        <begin position="57"/>
        <end position="76"/>
    </location>
</feature>
<feature type="transmembrane region" description="Helical" evidence="6">
    <location>
        <begin position="392"/>
        <end position="410"/>
    </location>
</feature>
<gene>
    <name evidence="8" type="ORF">D8Y22_12075</name>
</gene>
<feature type="domain" description="Major facilitator superfamily (MFS) profile" evidence="7">
    <location>
        <begin position="27"/>
        <end position="413"/>
    </location>
</feature>
<feature type="transmembrane region" description="Helical" evidence="6">
    <location>
        <begin position="175"/>
        <end position="200"/>
    </location>
</feature>
<comment type="subcellular location">
    <subcellularLocation>
        <location evidence="1">Cell membrane</location>
        <topology evidence="1">Multi-pass membrane protein</topology>
    </subcellularLocation>
</comment>
<reference evidence="8 9" key="1">
    <citation type="submission" date="2018-10" db="EMBL/GenBank/DDBJ databases">
        <title>Natronolimnobius sp. XQ-INN 246 isolated from Inner Mongolia Autonomous Region of China.</title>
        <authorList>
            <person name="Xue Q."/>
        </authorList>
    </citation>
    <scope>NUCLEOTIDE SEQUENCE [LARGE SCALE GENOMIC DNA]</scope>
    <source>
        <strain evidence="8 9">XQ-INN 246</strain>
    </source>
</reference>
<evidence type="ECO:0000256" key="2">
    <source>
        <dbReference type="ARBA" id="ARBA00022475"/>
    </source>
</evidence>
<feature type="transmembrane region" description="Helical" evidence="6">
    <location>
        <begin position="237"/>
        <end position="255"/>
    </location>
</feature>
<sequence length="413" mass="42458">MSIPRSKYGARLRRLGAELWSEGRGPILLAVAGGWFLSLGARMIYPAILPQLRAAYGMDLTLAGMLITALWVAYALGQLPGGILDDRFGGGPVLVASTGISALALVLVVTAGSVGVLFGATIVFGFATALYGIARFTILASNYPDHGGTAIGLTMAAGDLGNTLLPPLAGALAAAIAWEFGLGITIPLFLVATAGLFVVLPRDGGGSAASSASSEPESGDGFAETARTIAGAMRRRPVLTVAAIQTLGYCVWQAFTGFYPTYLVESKGLEPTTATILFGGFFALGTLVKPIAGSAYDSYGLRRSLPVLLLAITATMFVLPFAEGLAMLVAVTALASSILGYGTITLTYLTNSLPEDVQGTGLGTLRTSYMLIGAASPTVVGVLADADYFDEAFFLLAAVAAVAALLSLLVPRQ</sequence>
<evidence type="ECO:0000256" key="5">
    <source>
        <dbReference type="ARBA" id="ARBA00023136"/>
    </source>
</evidence>
<dbReference type="Pfam" id="PF07690">
    <property type="entry name" value="MFS_1"/>
    <property type="match status" value="1"/>
</dbReference>
<evidence type="ECO:0000313" key="8">
    <source>
        <dbReference type="EMBL" id="THE64559.1"/>
    </source>
</evidence>
<dbReference type="PANTHER" id="PTHR43124">
    <property type="entry name" value="PURINE EFFLUX PUMP PBUE"/>
    <property type="match status" value="1"/>
</dbReference>
<proteinExistence type="predicted"/>
<dbReference type="SUPFAM" id="SSF103473">
    <property type="entry name" value="MFS general substrate transporter"/>
    <property type="match status" value="1"/>
</dbReference>
<keyword evidence="2" id="KW-1003">Cell membrane</keyword>
<feature type="transmembrane region" description="Helical" evidence="6">
    <location>
        <begin position="88"/>
        <end position="109"/>
    </location>
</feature>
<dbReference type="GO" id="GO:0005886">
    <property type="term" value="C:plasma membrane"/>
    <property type="evidence" value="ECO:0007669"/>
    <property type="project" value="UniProtKB-SubCell"/>
</dbReference>
<dbReference type="EMBL" id="RBZW01000031">
    <property type="protein sequence ID" value="THE64559.1"/>
    <property type="molecule type" value="Genomic_DNA"/>
</dbReference>
<evidence type="ECO:0000256" key="1">
    <source>
        <dbReference type="ARBA" id="ARBA00004651"/>
    </source>
</evidence>
<dbReference type="InterPro" id="IPR011701">
    <property type="entry name" value="MFS"/>
</dbReference>
<feature type="transmembrane region" description="Helical" evidence="6">
    <location>
        <begin position="328"/>
        <end position="349"/>
    </location>
</feature>
<comment type="caution">
    <text evidence="8">The sequence shown here is derived from an EMBL/GenBank/DDBJ whole genome shotgun (WGS) entry which is preliminary data.</text>
</comment>
<organism evidence="8 9">
    <name type="scientific">Salinadaptatus halalkaliphilus</name>
    <dbReference type="NCBI Taxonomy" id="2419781"/>
    <lineage>
        <taxon>Archaea</taxon>
        <taxon>Methanobacteriati</taxon>
        <taxon>Methanobacteriota</taxon>
        <taxon>Stenosarchaea group</taxon>
        <taxon>Halobacteria</taxon>
        <taxon>Halobacteriales</taxon>
        <taxon>Natrialbaceae</taxon>
        <taxon>Salinadaptatus</taxon>
    </lineage>
</organism>
<feature type="transmembrane region" description="Helical" evidence="6">
    <location>
        <begin position="304"/>
        <end position="322"/>
    </location>
</feature>
<feature type="transmembrane region" description="Helical" evidence="6">
    <location>
        <begin position="116"/>
        <end position="134"/>
    </location>
</feature>
<dbReference type="PANTHER" id="PTHR43124:SF3">
    <property type="entry name" value="CHLORAMPHENICOL EFFLUX PUMP RV0191"/>
    <property type="match status" value="1"/>
</dbReference>
<dbReference type="Proteomes" id="UP000318864">
    <property type="component" value="Unassembled WGS sequence"/>
</dbReference>
<keyword evidence="5 6" id="KW-0472">Membrane</keyword>
<feature type="transmembrane region" description="Helical" evidence="6">
    <location>
        <begin position="275"/>
        <end position="292"/>
    </location>
</feature>
<dbReference type="InterPro" id="IPR036259">
    <property type="entry name" value="MFS_trans_sf"/>
</dbReference>
<dbReference type="RefSeq" id="WP_141464944.1">
    <property type="nucleotide sequence ID" value="NZ_RBZW01000031.1"/>
</dbReference>
<feature type="transmembrane region" description="Helical" evidence="6">
    <location>
        <begin position="369"/>
        <end position="386"/>
    </location>
</feature>
<evidence type="ECO:0000256" key="3">
    <source>
        <dbReference type="ARBA" id="ARBA00022692"/>
    </source>
</evidence>
<dbReference type="GO" id="GO:0022857">
    <property type="term" value="F:transmembrane transporter activity"/>
    <property type="evidence" value="ECO:0007669"/>
    <property type="project" value="InterPro"/>
</dbReference>